<dbReference type="AlphaFoldDB" id="A0A4Z2CKG0"/>
<protein>
    <submittedName>
        <fullName evidence="1">Uncharacterized protein</fullName>
    </submittedName>
</protein>
<gene>
    <name evidence="1" type="ORF">EWB00_000213</name>
</gene>
<dbReference type="Proteomes" id="UP000311919">
    <property type="component" value="Unassembled WGS sequence"/>
</dbReference>
<name>A0A4Z2CKG0_SCHJA</name>
<proteinExistence type="predicted"/>
<accession>A0A4Z2CKG0</accession>
<comment type="caution">
    <text evidence="1">The sequence shown here is derived from an EMBL/GenBank/DDBJ whole genome shotgun (WGS) entry which is preliminary data.</text>
</comment>
<dbReference type="EMBL" id="SKCS01001056">
    <property type="protein sequence ID" value="TNN04735.1"/>
    <property type="molecule type" value="Genomic_DNA"/>
</dbReference>
<evidence type="ECO:0000313" key="2">
    <source>
        <dbReference type="Proteomes" id="UP000311919"/>
    </source>
</evidence>
<evidence type="ECO:0000313" key="1">
    <source>
        <dbReference type="EMBL" id="TNN04735.1"/>
    </source>
</evidence>
<organism evidence="1 2">
    <name type="scientific">Schistosoma japonicum</name>
    <name type="common">Blood fluke</name>
    <dbReference type="NCBI Taxonomy" id="6182"/>
    <lineage>
        <taxon>Eukaryota</taxon>
        <taxon>Metazoa</taxon>
        <taxon>Spiralia</taxon>
        <taxon>Lophotrochozoa</taxon>
        <taxon>Platyhelminthes</taxon>
        <taxon>Trematoda</taxon>
        <taxon>Digenea</taxon>
        <taxon>Strigeidida</taxon>
        <taxon>Schistosomatoidea</taxon>
        <taxon>Schistosomatidae</taxon>
        <taxon>Schistosoma</taxon>
    </lineage>
</organism>
<sequence>MHRAALCFLNKTLGKREMEIAASRVGKRVSRARDGNSKEVIIAPSSAHRVGKVASGIEIQWS</sequence>
<reference evidence="1 2" key="1">
    <citation type="submission" date="2019-03" db="EMBL/GenBank/DDBJ databases">
        <title>An improved genome assembly of the fluke Schistosoma japonicum.</title>
        <authorList>
            <person name="Hu W."/>
            <person name="Luo F."/>
            <person name="Yin M."/>
            <person name="Mo X."/>
            <person name="Sun C."/>
            <person name="Wu Q."/>
            <person name="Zhu B."/>
            <person name="Xiang M."/>
            <person name="Wang J."/>
            <person name="Wang Y."/>
            <person name="Zhang T."/>
            <person name="Xu B."/>
            <person name="Zheng H."/>
            <person name="Feng Z."/>
        </authorList>
    </citation>
    <scope>NUCLEOTIDE SEQUENCE [LARGE SCALE GENOMIC DNA]</scope>
    <source>
        <strain evidence="1">HuSjv2</strain>
        <tissue evidence="1">Worms</tissue>
    </source>
</reference>
<keyword evidence="2" id="KW-1185">Reference proteome</keyword>